<dbReference type="RefSeq" id="XP_029222226.1">
    <property type="nucleotide sequence ID" value="XM_029359313.1"/>
</dbReference>
<keyword evidence="3" id="KW-1185">Reference proteome</keyword>
<dbReference type="OrthoDB" id="365936at2759"/>
<keyword evidence="1" id="KW-0812">Transmembrane</keyword>
<dbReference type="Proteomes" id="UP000224006">
    <property type="component" value="Chromosome I"/>
</dbReference>
<evidence type="ECO:0000313" key="3">
    <source>
        <dbReference type="Proteomes" id="UP000224006"/>
    </source>
</evidence>
<keyword evidence="1" id="KW-1133">Transmembrane helix</keyword>
<feature type="transmembrane region" description="Helical" evidence="1">
    <location>
        <begin position="62"/>
        <end position="82"/>
    </location>
</feature>
<feature type="transmembrane region" description="Helical" evidence="1">
    <location>
        <begin position="31"/>
        <end position="50"/>
    </location>
</feature>
<dbReference type="EMBL" id="NWUJ01000001">
    <property type="protein sequence ID" value="PFH38217.1"/>
    <property type="molecule type" value="Genomic_DNA"/>
</dbReference>
<accession>A0A2A9MQ13</accession>
<dbReference type="AlphaFoldDB" id="A0A2A9MQ13"/>
<reference evidence="2 3" key="1">
    <citation type="submission" date="2017-09" db="EMBL/GenBank/DDBJ databases">
        <title>Genome sequencing of Besnoitia besnoiti strain Bb-Ger1.</title>
        <authorList>
            <person name="Schares G."/>
            <person name="Venepally P."/>
            <person name="Lorenzi H.A."/>
        </authorList>
    </citation>
    <scope>NUCLEOTIDE SEQUENCE [LARGE SCALE GENOMIC DNA]</scope>
    <source>
        <strain evidence="2 3">Bb-Ger1</strain>
    </source>
</reference>
<dbReference type="KEGG" id="bbes:BESB_005580"/>
<dbReference type="VEuPathDB" id="ToxoDB:BESB_005580"/>
<evidence type="ECO:0000313" key="2">
    <source>
        <dbReference type="EMBL" id="PFH38217.1"/>
    </source>
</evidence>
<protein>
    <submittedName>
        <fullName evidence="2">Putative membrane protein</fullName>
    </submittedName>
</protein>
<proteinExistence type="predicted"/>
<dbReference type="GeneID" id="40305621"/>
<gene>
    <name evidence="2" type="ORF">BESB_005580</name>
</gene>
<sequence>MMMLKYICSKPTGGGPAPLILNPVVQWIKGLIFLHIGLFITASAAFGFPSIGDLSCPELLLNVYYCGVCCAVAFAMIIYFSLLSCQSWGTEREWASASLVTMTMAILDMVTAGWGIVVLVDSSNSMTQQHDSDADQYASCSGWKAYFFYYATAFLITIHVTTALVCALGSFFLAQGVGAQLEEIRRLV</sequence>
<feature type="transmembrane region" description="Helical" evidence="1">
    <location>
        <begin position="147"/>
        <end position="174"/>
    </location>
</feature>
<organism evidence="2 3">
    <name type="scientific">Besnoitia besnoiti</name>
    <name type="common">Apicomplexan protozoan</name>
    <dbReference type="NCBI Taxonomy" id="94643"/>
    <lineage>
        <taxon>Eukaryota</taxon>
        <taxon>Sar</taxon>
        <taxon>Alveolata</taxon>
        <taxon>Apicomplexa</taxon>
        <taxon>Conoidasida</taxon>
        <taxon>Coccidia</taxon>
        <taxon>Eucoccidiorida</taxon>
        <taxon>Eimeriorina</taxon>
        <taxon>Sarcocystidae</taxon>
        <taxon>Besnoitia</taxon>
    </lineage>
</organism>
<keyword evidence="1" id="KW-0472">Membrane</keyword>
<name>A0A2A9MQ13_BESBE</name>
<evidence type="ECO:0000256" key="1">
    <source>
        <dbReference type="SAM" id="Phobius"/>
    </source>
</evidence>
<feature type="transmembrane region" description="Helical" evidence="1">
    <location>
        <begin position="94"/>
        <end position="117"/>
    </location>
</feature>
<comment type="caution">
    <text evidence="2">The sequence shown here is derived from an EMBL/GenBank/DDBJ whole genome shotgun (WGS) entry which is preliminary data.</text>
</comment>